<proteinExistence type="predicted"/>
<evidence type="ECO:0000313" key="2">
    <source>
        <dbReference type="Proteomes" id="UP000326912"/>
    </source>
</evidence>
<reference evidence="1 2" key="1">
    <citation type="submission" date="2019-10" db="EMBL/GenBank/DDBJ databases">
        <title>Dictyobacter vulcani sp. nov., within the class Ktedonobacteria, isolated from soil of volcanic Mt. Zao.</title>
        <authorList>
            <person name="Zheng Y."/>
            <person name="Wang C.M."/>
            <person name="Sakai Y."/>
            <person name="Abe K."/>
            <person name="Yokota A."/>
            <person name="Yabe S."/>
        </authorList>
    </citation>
    <scope>NUCLEOTIDE SEQUENCE [LARGE SCALE GENOMIC DNA]</scope>
    <source>
        <strain evidence="1 2">W12</strain>
    </source>
</reference>
<organism evidence="1 2">
    <name type="scientific">Dictyobacter vulcani</name>
    <dbReference type="NCBI Taxonomy" id="2607529"/>
    <lineage>
        <taxon>Bacteria</taxon>
        <taxon>Bacillati</taxon>
        <taxon>Chloroflexota</taxon>
        <taxon>Ktedonobacteria</taxon>
        <taxon>Ktedonobacterales</taxon>
        <taxon>Dictyobacteraceae</taxon>
        <taxon>Dictyobacter</taxon>
    </lineage>
</organism>
<dbReference type="AlphaFoldDB" id="A0A5J4KNM0"/>
<comment type="caution">
    <text evidence="1">The sequence shown here is derived from an EMBL/GenBank/DDBJ whole genome shotgun (WGS) entry which is preliminary data.</text>
</comment>
<name>A0A5J4KNM0_9CHLR</name>
<gene>
    <name evidence="1" type="ORF">KDW_54900</name>
</gene>
<accession>A0A5J4KNM0</accession>
<sequence length="83" mass="9211">MSYMLNKKPTFASVCLPEASEFIVELTDTDLDAVIGGAGYAALDGPDGMTMEKYYRLRKFIKAVCKCITKELKEMDGMDGMNQ</sequence>
<evidence type="ECO:0000313" key="1">
    <source>
        <dbReference type="EMBL" id="GER91328.1"/>
    </source>
</evidence>
<dbReference type="Proteomes" id="UP000326912">
    <property type="component" value="Unassembled WGS sequence"/>
</dbReference>
<keyword evidence="2" id="KW-1185">Reference proteome</keyword>
<protein>
    <submittedName>
        <fullName evidence="1">Uncharacterized protein</fullName>
    </submittedName>
</protein>
<dbReference type="EMBL" id="BKZW01000003">
    <property type="protein sequence ID" value="GER91328.1"/>
    <property type="molecule type" value="Genomic_DNA"/>
</dbReference>